<dbReference type="AlphaFoldDB" id="Q235S8"/>
<sequence length="174" mass="17669">MNILKFLIVSLLVSQIFAIGGGSVNCLGSGCASPTNCPTPPTVTPHLTMTWGTGIKPGTCMLSACPEGVDTFTGATDIYCQSCPGVSITNTPAVYANTLGNACVAASATCGSGRTANTWTDADCLACNGNTSQYAKTDQSGCQATAPSSSPSPSLYSNSMIILSSVLSLITFLF</sequence>
<dbReference type="Proteomes" id="UP000009168">
    <property type="component" value="Unassembled WGS sequence"/>
</dbReference>
<feature type="signal peptide" evidence="1">
    <location>
        <begin position="1"/>
        <end position="18"/>
    </location>
</feature>
<evidence type="ECO:0000313" key="2">
    <source>
        <dbReference type="EMBL" id="EAR92278.2"/>
    </source>
</evidence>
<reference evidence="3" key="1">
    <citation type="journal article" date="2006" name="PLoS Biol.">
        <title>Macronuclear genome sequence of the ciliate Tetrahymena thermophila, a model eukaryote.</title>
        <authorList>
            <person name="Eisen J.A."/>
            <person name="Coyne R.S."/>
            <person name="Wu M."/>
            <person name="Wu D."/>
            <person name="Thiagarajan M."/>
            <person name="Wortman J.R."/>
            <person name="Badger J.H."/>
            <person name="Ren Q."/>
            <person name="Amedeo P."/>
            <person name="Jones K.M."/>
            <person name="Tallon L.J."/>
            <person name="Delcher A.L."/>
            <person name="Salzberg S.L."/>
            <person name="Silva J.C."/>
            <person name="Haas B.J."/>
            <person name="Majoros W.H."/>
            <person name="Farzad M."/>
            <person name="Carlton J.M."/>
            <person name="Smith R.K. Jr."/>
            <person name="Garg J."/>
            <person name="Pearlman R.E."/>
            <person name="Karrer K.M."/>
            <person name="Sun L."/>
            <person name="Manning G."/>
            <person name="Elde N.C."/>
            <person name="Turkewitz A.P."/>
            <person name="Asai D.J."/>
            <person name="Wilkes D.E."/>
            <person name="Wang Y."/>
            <person name="Cai H."/>
            <person name="Collins K."/>
            <person name="Stewart B.A."/>
            <person name="Lee S.R."/>
            <person name="Wilamowska K."/>
            <person name="Weinberg Z."/>
            <person name="Ruzzo W.L."/>
            <person name="Wloga D."/>
            <person name="Gaertig J."/>
            <person name="Frankel J."/>
            <person name="Tsao C.-C."/>
            <person name="Gorovsky M.A."/>
            <person name="Keeling P.J."/>
            <person name="Waller R.F."/>
            <person name="Patron N.J."/>
            <person name="Cherry J.M."/>
            <person name="Stover N.A."/>
            <person name="Krieger C.J."/>
            <person name="del Toro C."/>
            <person name="Ryder H.F."/>
            <person name="Williamson S.C."/>
            <person name="Barbeau R.A."/>
            <person name="Hamilton E.P."/>
            <person name="Orias E."/>
        </authorList>
    </citation>
    <scope>NUCLEOTIDE SEQUENCE [LARGE SCALE GENOMIC DNA]</scope>
    <source>
        <strain evidence="3">SB210</strain>
    </source>
</reference>
<keyword evidence="3" id="KW-1185">Reference proteome</keyword>
<gene>
    <name evidence="2" type="ORF">TTHERM_01135110</name>
</gene>
<dbReference type="KEGG" id="tet:TTHERM_01135110"/>
<proteinExistence type="predicted"/>
<keyword evidence="1" id="KW-0732">Signal</keyword>
<dbReference type="GeneID" id="7845229"/>
<evidence type="ECO:0000256" key="1">
    <source>
        <dbReference type="SAM" id="SignalP"/>
    </source>
</evidence>
<dbReference type="EMBL" id="GG662756">
    <property type="protein sequence ID" value="EAR92278.2"/>
    <property type="molecule type" value="Genomic_DNA"/>
</dbReference>
<feature type="chain" id="PRO_5004201596" evidence="1">
    <location>
        <begin position="19"/>
        <end position="174"/>
    </location>
</feature>
<dbReference type="HOGENOM" id="CLU_1672803_0_0_1"/>
<organism evidence="2 3">
    <name type="scientific">Tetrahymena thermophila (strain SB210)</name>
    <dbReference type="NCBI Taxonomy" id="312017"/>
    <lineage>
        <taxon>Eukaryota</taxon>
        <taxon>Sar</taxon>
        <taxon>Alveolata</taxon>
        <taxon>Ciliophora</taxon>
        <taxon>Intramacronucleata</taxon>
        <taxon>Oligohymenophorea</taxon>
        <taxon>Hymenostomatida</taxon>
        <taxon>Tetrahymenina</taxon>
        <taxon>Tetrahymenidae</taxon>
        <taxon>Tetrahymena</taxon>
    </lineage>
</organism>
<dbReference type="InterPro" id="IPR009670">
    <property type="entry name" value="SerH"/>
</dbReference>
<protein>
    <submittedName>
        <fullName evidence="2">Cell surface immobilization antigen</fullName>
    </submittedName>
</protein>
<dbReference type="RefSeq" id="XP_001012523.2">
    <property type="nucleotide sequence ID" value="XM_001012523.2"/>
</dbReference>
<dbReference type="PROSITE" id="PS51257">
    <property type="entry name" value="PROKAR_LIPOPROTEIN"/>
    <property type="match status" value="1"/>
</dbReference>
<dbReference type="Pfam" id="PF06873">
    <property type="entry name" value="SerH"/>
    <property type="match status" value="1"/>
</dbReference>
<accession>Q235S8</accession>
<name>Q235S8_TETTS</name>
<evidence type="ECO:0000313" key="3">
    <source>
        <dbReference type="Proteomes" id="UP000009168"/>
    </source>
</evidence>
<dbReference type="InParanoid" id="Q235S8"/>